<dbReference type="SMART" id="SM00256">
    <property type="entry name" value="FBOX"/>
    <property type="match status" value="1"/>
</dbReference>
<name>A0A5J9SDF8_9POAL</name>
<reference evidence="3 4" key="1">
    <citation type="journal article" date="2019" name="Sci. Rep.">
        <title>A high-quality genome of Eragrostis curvula grass provides insights into Poaceae evolution and supports new strategies to enhance forage quality.</title>
        <authorList>
            <person name="Carballo J."/>
            <person name="Santos B.A.C.M."/>
            <person name="Zappacosta D."/>
            <person name="Garbus I."/>
            <person name="Selva J.P."/>
            <person name="Gallo C.A."/>
            <person name="Diaz A."/>
            <person name="Albertini E."/>
            <person name="Caccamo M."/>
            <person name="Echenique V."/>
        </authorList>
    </citation>
    <scope>NUCLEOTIDE SEQUENCE [LARGE SCALE GENOMIC DNA]</scope>
    <source>
        <strain evidence="4">cv. Victoria</strain>
        <tissue evidence="3">Leaf</tissue>
    </source>
</reference>
<evidence type="ECO:0000313" key="4">
    <source>
        <dbReference type="Proteomes" id="UP000324897"/>
    </source>
</evidence>
<dbReference type="InterPro" id="IPR001810">
    <property type="entry name" value="F-box_dom"/>
</dbReference>
<dbReference type="Gene3D" id="1.20.1280.50">
    <property type="match status" value="1"/>
</dbReference>
<feature type="non-terminal residue" evidence="3">
    <location>
        <position position="1"/>
    </location>
</feature>
<dbReference type="PANTHER" id="PTHR33207">
    <property type="entry name" value="F-BOX DOMAIN CONTAINING PROTEIN-RELATED"/>
    <property type="match status" value="1"/>
</dbReference>
<evidence type="ECO:0000313" key="3">
    <source>
        <dbReference type="EMBL" id="TVT97317.1"/>
    </source>
</evidence>
<accession>A0A5J9SDF8</accession>
<dbReference type="AlphaFoldDB" id="A0A5J9SDF8"/>
<dbReference type="SUPFAM" id="SSF81383">
    <property type="entry name" value="F-box domain"/>
    <property type="match status" value="1"/>
</dbReference>
<feature type="region of interest" description="Disordered" evidence="1">
    <location>
        <begin position="1"/>
        <end position="22"/>
    </location>
</feature>
<proteinExistence type="predicted"/>
<sequence length="496" mass="55929">MAGGGSSPIHSPPAKRRNKPSTTTIHSLSEDLLLAILLHLPSLATLVRAALTCRAWRRAVASSPAFRRLFRSLHPPPLLGFFFQAPGVVQTPNTPAFPTFIPARRRGRDLAPAVRGGDFFLTSLDDCPDEAPCWYVVDCCRGRVLLMNWDDSSLVVFNPLMPRSKDAFDLGSEDLFEGRRGHYAQLNPRLLFSDEDPTSFRVVLLAHDESRVRANVFSSETGDWSVLPWVDVPASLDNDHSWLENDGGMQANGFLYWGYEDGRYLISLDTSTMEFSVTELPHYLKQCTFHVGETKDGATCIVYSDKLNVGILMHTKDDDGVERWVLDRVVPLDRELERVLRDGLEDDSELFHLVDSPSEVMVLAVQEGYAYLVILVTGDAQKPHWFMSLCLETMKLERLFRRTFDTDVHPYIMAWPSSLVGNYGRFSLEDALPEMLGRIINKVARRAGKHSNHPQEFKYKTEACLRAATFPLSLLSFQPLIYPLDENLTLAGLGYY</sequence>
<dbReference type="OrthoDB" id="682546at2759"/>
<gene>
    <name evidence="3" type="ORF">EJB05_57437</name>
</gene>
<evidence type="ECO:0000256" key="1">
    <source>
        <dbReference type="SAM" id="MobiDB-lite"/>
    </source>
</evidence>
<dbReference type="Gramene" id="TVT97317">
    <property type="protein sequence ID" value="TVT97317"/>
    <property type="gene ID" value="EJB05_57437"/>
</dbReference>
<dbReference type="Pfam" id="PF12937">
    <property type="entry name" value="F-box-like"/>
    <property type="match status" value="1"/>
</dbReference>
<dbReference type="EMBL" id="RWGY01001033">
    <property type="protein sequence ID" value="TVT97317.1"/>
    <property type="molecule type" value="Genomic_DNA"/>
</dbReference>
<dbReference type="InterPro" id="IPR056594">
    <property type="entry name" value="AT5G49610-like_b-prop"/>
</dbReference>
<dbReference type="Pfam" id="PF23635">
    <property type="entry name" value="Beta-prop_AT5G49610-like"/>
    <property type="match status" value="1"/>
</dbReference>
<dbReference type="Proteomes" id="UP000324897">
    <property type="component" value="Unassembled WGS sequence"/>
</dbReference>
<dbReference type="InterPro" id="IPR036047">
    <property type="entry name" value="F-box-like_dom_sf"/>
</dbReference>
<evidence type="ECO:0000259" key="2">
    <source>
        <dbReference type="SMART" id="SM00256"/>
    </source>
</evidence>
<keyword evidence="4" id="KW-1185">Reference proteome</keyword>
<comment type="caution">
    <text evidence="3">The sequence shown here is derived from an EMBL/GenBank/DDBJ whole genome shotgun (WGS) entry which is preliminary data.</text>
</comment>
<feature type="domain" description="F-box" evidence="2">
    <location>
        <begin position="28"/>
        <end position="69"/>
    </location>
</feature>
<protein>
    <recommendedName>
        <fullName evidence="2">F-box domain-containing protein</fullName>
    </recommendedName>
</protein>
<organism evidence="3 4">
    <name type="scientific">Eragrostis curvula</name>
    <name type="common">weeping love grass</name>
    <dbReference type="NCBI Taxonomy" id="38414"/>
    <lineage>
        <taxon>Eukaryota</taxon>
        <taxon>Viridiplantae</taxon>
        <taxon>Streptophyta</taxon>
        <taxon>Embryophyta</taxon>
        <taxon>Tracheophyta</taxon>
        <taxon>Spermatophyta</taxon>
        <taxon>Magnoliopsida</taxon>
        <taxon>Liliopsida</taxon>
        <taxon>Poales</taxon>
        <taxon>Poaceae</taxon>
        <taxon>PACMAD clade</taxon>
        <taxon>Chloridoideae</taxon>
        <taxon>Eragrostideae</taxon>
        <taxon>Eragrostidinae</taxon>
        <taxon>Eragrostis</taxon>
    </lineage>
</organism>